<comment type="caution">
    <text evidence="1">The sequence shown here is derived from an EMBL/GenBank/DDBJ whole genome shotgun (WGS) entry which is preliminary data.</text>
</comment>
<dbReference type="InterPro" id="IPR003772">
    <property type="entry name" value="YceD"/>
</dbReference>
<dbReference type="Pfam" id="PF02620">
    <property type="entry name" value="YceD"/>
    <property type="match status" value="1"/>
</dbReference>
<reference evidence="1 2" key="1">
    <citation type="submission" date="2021-06" db="EMBL/GenBank/DDBJ databases">
        <authorList>
            <person name="Sun Q."/>
            <person name="Li D."/>
        </authorList>
    </citation>
    <scope>NUCLEOTIDE SEQUENCE [LARGE SCALE GENOMIC DNA]</scope>
    <source>
        <strain evidence="1 2">MSJ-11</strain>
    </source>
</reference>
<evidence type="ECO:0000313" key="2">
    <source>
        <dbReference type="Proteomes" id="UP000726170"/>
    </source>
</evidence>
<dbReference type="EMBL" id="JAHLQF010000001">
    <property type="protein sequence ID" value="MBU5482747.1"/>
    <property type="molecule type" value="Genomic_DNA"/>
</dbReference>
<evidence type="ECO:0000313" key="1">
    <source>
        <dbReference type="EMBL" id="MBU5482747.1"/>
    </source>
</evidence>
<organism evidence="1 2">
    <name type="scientific">Clostridium mobile</name>
    <dbReference type="NCBI Taxonomy" id="2841512"/>
    <lineage>
        <taxon>Bacteria</taxon>
        <taxon>Bacillati</taxon>
        <taxon>Bacillota</taxon>
        <taxon>Clostridia</taxon>
        <taxon>Eubacteriales</taxon>
        <taxon>Clostridiaceae</taxon>
        <taxon>Clostridium</taxon>
    </lineage>
</organism>
<dbReference type="RefSeq" id="WP_216437170.1">
    <property type="nucleotide sequence ID" value="NZ_JAHLQF010000001.1"/>
</dbReference>
<accession>A0ABS6EC18</accession>
<keyword evidence="2" id="KW-1185">Reference proteome</keyword>
<dbReference type="PANTHER" id="PTHR34374">
    <property type="entry name" value="LARGE RIBOSOMAL RNA SUBUNIT ACCUMULATION PROTEIN YCED HOMOLOG 1, CHLOROPLASTIC"/>
    <property type="match status" value="1"/>
</dbReference>
<name>A0ABS6EC18_9CLOT</name>
<protein>
    <submittedName>
        <fullName evidence="1">DUF177 domain-containing protein</fullName>
    </submittedName>
</protein>
<dbReference type="Proteomes" id="UP000726170">
    <property type="component" value="Unassembled WGS sequence"/>
</dbReference>
<sequence>MIVDLSDLLKRKVIKKDIDITMEEKGFYDGSEYIAFLKPVKLKGEFNLIGDTINLNGTVTTTLELICSRCLVKFAKKVEIPIEEKLSKEENKDDDYIFIEGDVIDITEIIENNIIVSLPIKMLCNEKCKGLCPDCGVNLNDSACNCGENNIDPRLAKLKDFFSSN</sequence>
<proteinExistence type="predicted"/>
<dbReference type="PANTHER" id="PTHR34374:SF1">
    <property type="entry name" value="LARGE RIBOSOMAL RNA SUBUNIT ACCUMULATION PROTEIN YCED HOMOLOG 1, CHLOROPLASTIC"/>
    <property type="match status" value="1"/>
</dbReference>
<gene>
    <name evidence="1" type="ORF">KQI86_00330</name>
</gene>